<keyword evidence="1" id="KW-1133">Transmembrane helix</keyword>
<keyword evidence="2" id="KW-0732">Signal</keyword>
<evidence type="ECO:0000259" key="3">
    <source>
        <dbReference type="Pfam" id="PF20990"/>
    </source>
</evidence>
<sequence length="539" mass="56761">MLIFRGGALGALLLVLVGLFVASPAAQAQSADGVTINADIKLSEEGLLEVAETVQVPPGGQFHMAVPLRVALKDKGERRFAVTDVSATGPGTAKVDNDRFSIDAQPGESSYKYTVHNVVNDAPGTQIFRWSGVLNTDVASITASVISPSYQMGIVDCKIGPVGTSQPCADVRVEPDGVLSLYKEGLHKGDMIDLTLQMPPGTVPANADITGDEPSAFAITTPVLVAFGALLLGLAAAAGYVAWARRQDAAALAGQDTLDPVQQNGNQAQFASPGGVLPGEAGLLLDGSADASDLAATVVDLAVRRYLWVTQVSDSDWRISRVNPADDQLRGYEQAVYRALLPDGTESVLVSELRQAGRVSGESARAALREDALTRGTLIDRTRRGPAFWLGAALVVIGAGVTVALAITGGHALVGVAIALGGAAALLLPRYLPVRTAAGRQLAGQVRALQRGLDAVGPDRIPPADREVIFSRALPFTIVGGRTDNWIRTFRELNPGADRQAGLYWFGGFDRDQNLHRFAGHFPFFITALDGLFGTSSRW</sequence>
<keyword evidence="1" id="KW-0472">Membrane</keyword>
<proteinExistence type="predicted"/>
<comment type="caution">
    <text evidence="4">The sequence shown here is derived from an EMBL/GenBank/DDBJ whole genome shotgun (WGS) entry which is preliminary data.</text>
</comment>
<reference evidence="4 5" key="1">
    <citation type="submission" date="2018-07" db="EMBL/GenBank/DDBJ databases">
        <title>Genomic Encyclopedia of Type Strains, Phase IV (KMG-IV): sequencing the most valuable type-strain genomes for metagenomic binning, comparative biology and taxonomic classification.</title>
        <authorList>
            <person name="Goeker M."/>
        </authorList>
    </citation>
    <scope>NUCLEOTIDE SEQUENCE [LARGE SCALE GENOMIC DNA]</scope>
    <source>
        <strain evidence="4 5">DSM 44952</strain>
    </source>
</reference>
<dbReference type="STRING" id="1210089.GCA_001613165_04960"/>
<feature type="domain" description="Predicted membrane protein YciQ-like C-terminal" evidence="3">
    <location>
        <begin position="271"/>
        <end position="490"/>
    </location>
</feature>
<protein>
    <submittedName>
        <fullName evidence="4">Putative membrane protein DUF2207</fullName>
    </submittedName>
</protein>
<name>A0A370GJA7_9NOCA</name>
<accession>A0A370GJA7</accession>
<dbReference type="EMBL" id="QQAZ01000018">
    <property type="protein sequence ID" value="RDI43882.1"/>
    <property type="molecule type" value="Genomic_DNA"/>
</dbReference>
<evidence type="ECO:0000313" key="4">
    <source>
        <dbReference type="EMBL" id="RDI43882.1"/>
    </source>
</evidence>
<dbReference type="InterPro" id="IPR048389">
    <property type="entry name" value="YciQ-like_C"/>
</dbReference>
<evidence type="ECO:0000256" key="1">
    <source>
        <dbReference type="SAM" id="Phobius"/>
    </source>
</evidence>
<keyword evidence="1" id="KW-0812">Transmembrane</keyword>
<organism evidence="4 5">
    <name type="scientific">Nocardia mexicana</name>
    <dbReference type="NCBI Taxonomy" id="279262"/>
    <lineage>
        <taxon>Bacteria</taxon>
        <taxon>Bacillati</taxon>
        <taxon>Actinomycetota</taxon>
        <taxon>Actinomycetes</taxon>
        <taxon>Mycobacteriales</taxon>
        <taxon>Nocardiaceae</taxon>
        <taxon>Nocardia</taxon>
    </lineage>
</organism>
<keyword evidence="5" id="KW-1185">Reference proteome</keyword>
<feature type="transmembrane region" description="Helical" evidence="1">
    <location>
        <begin position="223"/>
        <end position="243"/>
    </location>
</feature>
<dbReference type="Pfam" id="PF20990">
    <property type="entry name" value="DUF2207_C"/>
    <property type="match status" value="1"/>
</dbReference>
<gene>
    <name evidence="4" type="ORF">DFR68_11862</name>
</gene>
<dbReference type="OrthoDB" id="143710at2"/>
<dbReference type="AlphaFoldDB" id="A0A370GJA7"/>
<feature type="chain" id="PRO_5016595682" evidence="2">
    <location>
        <begin position="29"/>
        <end position="539"/>
    </location>
</feature>
<feature type="signal peptide" evidence="2">
    <location>
        <begin position="1"/>
        <end position="28"/>
    </location>
</feature>
<feature type="transmembrane region" description="Helical" evidence="1">
    <location>
        <begin position="413"/>
        <end position="432"/>
    </location>
</feature>
<feature type="transmembrane region" description="Helical" evidence="1">
    <location>
        <begin position="387"/>
        <end position="407"/>
    </location>
</feature>
<evidence type="ECO:0000313" key="5">
    <source>
        <dbReference type="Proteomes" id="UP000255355"/>
    </source>
</evidence>
<evidence type="ECO:0000256" key="2">
    <source>
        <dbReference type="SAM" id="SignalP"/>
    </source>
</evidence>
<dbReference type="Proteomes" id="UP000255355">
    <property type="component" value="Unassembled WGS sequence"/>
</dbReference>